<dbReference type="PROSITE" id="PS50853">
    <property type="entry name" value="FN3"/>
    <property type="match status" value="1"/>
</dbReference>
<feature type="compositionally biased region" description="Polar residues" evidence="1">
    <location>
        <begin position="673"/>
        <end position="688"/>
    </location>
</feature>
<organism evidence="3 4">
    <name type="scientific">Hapsidospora chrysogenum (strain ATCC 11550 / CBS 779.69 / DSM 880 / IAM 14645 / JCM 23072 / IMI 49137)</name>
    <name type="common">Acremonium chrysogenum</name>
    <dbReference type="NCBI Taxonomy" id="857340"/>
    <lineage>
        <taxon>Eukaryota</taxon>
        <taxon>Fungi</taxon>
        <taxon>Dikarya</taxon>
        <taxon>Ascomycota</taxon>
        <taxon>Pezizomycotina</taxon>
        <taxon>Sordariomycetes</taxon>
        <taxon>Hypocreomycetidae</taxon>
        <taxon>Hypocreales</taxon>
        <taxon>Bionectriaceae</taxon>
        <taxon>Hapsidospora</taxon>
    </lineage>
</organism>
<accession>A0A086T299</accession>
<dbReference type="SUPFAM" id="SSF49265">
    <property type="entry name" value="Fibronectin type III"/>
    <property type="match status" value="1"/>
</dbReference>
<dbReference type="InterPro" id="IPR036116">
    <property type="entry name" value="FN3_sf"/>
</dbReference>
<feature type="region of interest" description="Disordered" evidence="1">
    <location>
        <begin position="326"/>
        <end position="423"/>
    </location>
</feature>
<comment type="caution">
    <text evidence="3">The sequence shown here is derived from an EMBL/GenBank/DDBJ whole genome shotgun (WGS) entry which is preliminary data.</text>
</comment>
<evidence type="ECO:0000256" key="1">
    <source>
        <dbReference type="SAM" id="MobiDB-lite"/>
    </source>
</evidence>
<proteinExistence type="predicted"/>
<name>A0A086T299_HAPC1</name>
<evidence type="ECO:0000313" key="3">
    <source>
        <dbReference type="EMBL" id="KFH43481.1"/>
    </source>
</evidence>
<feature type="compositionally biased region" description="Low complexity" evidence="1">
    <location>
        <begin position="1001"/>
        <end position="1012"/>
    </location>
</feature>
<feature type="compositionally biased region" description="Polar residues" evidence="1">
    <location>
        <begin position="1026"/>
        <end position="1041"/>
    </location>
</feature>
<dbReference type="AlphaFoldDB" id="A0A086T299"/>
<feature type="region of interest" description="Disordered" evidence="1">
    <location>
        <begin position="202"/>
        <end position="230"/>
    </location>
</feature>
<feature type="compositionally biased region" description="Polar residues" evidence="1">
    <location>
        <begin position="351"/>
        <end position="361"/>
    </location>
</feature>
<dbReference type="OrthoDB" id="5572782at2759"/>
<feature type="compositionally biased region" description="Low complexity" evidence="1">
    <location>
        <begin position="694"/>
        <end position="708"/>
    </location>
</feature>
<dbReference type="Gene3D" id="1.10.287.1490">
    <property type="match status" value="1"/>
</dbReference>
<feature type="compositionally biased region" description="Basic and acidic residues" evidence="1">
    <location>
        <begin position="1072"/>
        <end position="1081"/>
    </location>
</feature>
<dbReference type="Proteomes" id="UP000029964">
    <property type="component" value="Unassembled WGS sequence"/>
</dbReference>
<dbReference type="PANTHER" id="PTHR23159">
    <property type="entry name" value="CENTROSOMAL PROTEIN 2"/>
    <property type="match status" value="1"/>
</dbReference>
<evidence type="ECO:0000259" key="2">
    <source>
        <dbReference type="PROSITE" id="PS50853"/>
    </source>
</evidence>
<feature type="compositionally biased region" description="Basic and acidic residues" evidence="1">
    <location>
        <begin position="899"/>
        <end position="925"/>
    </location>
</feature>
<dbReference type="InterPro" id="IPR013783">
    <property type="entry name" value="Ig-like_fold"/>
</dbReference>
<gene>
    <name evidence="3" type="ORF">ACRE_057680</name>
</gene>
<dbReference type="EMBL" id="JPKY01000068">
    <property type="protein sequence ID" value="KFH43481.1"/>
    <property type="molecule type" value="Genomic_DNA"/>
</dbReference>
<keyword evidence="4" id="KW-1185">Reference proteome</keyword>
<sequence length="1111" mass="120433">MSWELPLLTTLILSVLGFCWVRSSSPRLSFYAASLAFVSAAPLVAHPSTLSQTLHSAASAALRNLRPDVPLANPFKMMLTAGAFVWLLYRSWQTLWRPVPELINILGVEVPEAPDVSLAGIRADAATLSWTQPAPNRPVQKYMIQVNGIHVGESPGNEIAITVTGLKPNHFYNIRVVAMGPNNFQAASQTVRLRTFGEDGKPYLGNARLPTNFINDDQSRPRGHDDGSGAGAAMCSIAALEAAPAHDGSSVNARDGAGSGTGQRRNTINRRHSPSVASADRPAIGQPGHDGPEPSLDELNRKFQEIRKEIDDTVMQIATDEAEFQQAEDKLKKEKDMKRQSLKEKEEQTMALKTQVRNTMESMRAAEKERARKEQQLKDKETKKAKVKDSIAKLEKEVERMRAERKGLEAQKESLEDKRDSDVNDLASEISKLQEEHSRLEAYLSNQGKQLNEMKEARNQLPGADDEQVRESDERMKRDMENIRASLHSQLVEETKASHQLDQQYQALGQQISMQHQSGLGFFGQPDAPVPPVDMELGHSGPPKRSSGASSDARISPHHQFTMSDSPSQLPPGLARPGAGFAPVLFMPSSHDAQTEDELKSAGGPLSPSAQAYLPSGIIDNESDTRNPQTPMLPESVAAGEDDPQSPTSSLRSFSVLSSPHSSSFNLPFPQYQDVSSDRASLNVNPPQAASPAGGLRLTSLLSGLQRSRTTKPTDEEGPALGSLKPGQSQSFPRGTDEDDIAGARRRMSFSLKGHRNSTGPDGSSAQPFGAGTKMLGRRLNPFASSAGGIFSDRDPQSSRPPSIASSDLPRPSTDSASIWGAGRWVSRSGSRRPSIHGSPSALTTTLASADDEILYETELNDPQTMPSQVGVIGSRPPGTSKSIAQRLNPAAPTFMGFFRKDKEAASEKDKGRSKGKDVKGKSKETPPIPEPPPASDESPSDSRKSRDTLSVHTQTSVAESYDSMPLEGSSSNTPLELAPSYASNPRESENVNGIRKLLRKGSSSKFSLSSRLGKDSSLFKKGPGSATNSDKNFSAEQRSSIGDLDELGEDPSQYGRSYDSLASSPSLGPAKSKEAKEGRKANWRFMKKKGKETPSKEKESLEMDRALEEE</sequence>
<dbReference type="Pfam" id="PF00041">
    <property type="entry name" value="fn3"/>
    <property type="match status" value="1"/>
</dbReference>
<feature type="compositionally biased region" description="Polar residues" evidence="1">
    <location>
        <begin position="559"/>
        <end position="568"/>
    </location>
</feature>
<feature type="compositionally biased region" description="Basic residues" evidence="1">
    <location>
        <begin position="744"/>
        <end position="756"/>
    </location>
</feature>
<dbReference type="SMART" id="SM00060">
    <property type="entry name" value="FN3"/>
    <property type="match status" value="1"/>
</dbReference>
<feature type="compositionally biased region" description="Low complexity" evidence="1">
    <location>
        <begin position="646"/>
        <end position="670"/>
    </location>
</feature>
<feature type="domain" description="Fibronectin type-III" evidence="2">
    <location>
        <begin position="110"/>
        <end position="199"/>
    </location>
</feature>
<evidence type="ECO:0000313" key="4">
    <source>
        <dbReference type="Proteomes" id="UP000029964"/>
    </source>
</evidence>
<dbReference type="STRING" id="857340.A0A086T299"/>
<protein>
    <recommendedName>
        <fullName evidence="2">Fibronectin type-III domain-containing protein</fullName>
    </recommendedName>
</protein>
<feature type="region of interest" description="Disordered" evidence="1">
    <location>
        <begin position="243"/>
        <end position="297"/>
    </location>
</feature>
<feature type="region of interest" description="Disordered" evidence="1">
    <location>
        <begin position="517"/>
        <end position="1111"/>
    </location>
</feature>
<feature type="compositionally biased region" description="Basic and acidic residues" evidence="1">
    <location>
        <begin position="364"/>
        <end position="422"/>
    </location>
</feature>
<dbReference type="CDD" id="cd00063">
    <property type="entry name" value="FN3"/>
    <property type="match status" value="1"/>
</dbReference>
<feature type="compositionally biased region" description="Basic residues" evidence="1">
    <location>
        <begin position="1082"/>
        <end position="1091"/>
    </location>
</feature>
<feature type="compositionally biased region" description="Basic and acidic residues" evidence="1">
    <location>
        <begin position="941"/>
        <end position="950"/>
    </location>
</feature>
<dbReference type="PANTHER" id="PTHR23159:SF60">
    <property type="entry name" value="SPINDLE ASSEMBLY ABNORMAL PROTEIN 4"/>
    <property type="match status" value="1"/>
</dbReference>
<feature type="compositionally biased region" description="Basic and acidic residues" evidence="1">
    <location>
        <begin position="217"/>
        <end position="227"/>
    </location>
</feature>
<feature type="compositionally biased region" description="Acidic residues" evidence="1">
    <location>
        <begin position="850"/>
        <end position="860"/>
    </location>
</feature>
<dbReference type="HOGENOM" id="CLU_005801_0_0_1"/>
<dbReference type="Gene3D" id="2.60.40.10">
    <property type="entry name" value="Immunoglobulins"/>
    <property type="match status" value="1"/>
</dbReference>
<reference evidence="4" key="1">
    <citation type="journal article" date="2014" name="Genome Announc.">
        <title>Genome sequence and annotation of Acremonium chrysogenum, producer of the beta-lactam antibiotic cephalosporin C.</title>
        <authorList>
            <person name="Terfehr D."/>
            <person name="Dahlmann T.A."/>
            <person name="Specht T."/>
            <person name="Zadra I."/>
            <person name="Kuernsteiner H."/>
            <person name="Kueck U."/>
        </authorList>
    </citation>
    <scope>NUCLEOTIDE SEQUENCE [LARGE SCALE GENOMIC DNA]</scope>
    <source>
        <strain evidence="4">ATCC 11550 / CBS 779.69 / DSM 880 / IAM 14645 / JCM 23072 / IMI 49137</strain>
    </source>
</reference>
<dbReference type="InterPro" id="IPR003961">
    <property type="entry name" value="FN3_dom"/>
</dbReference>
<feature type="compositionally biased region" description="Basic and acidic residues" evidence="1">
    <location>
        <begin position="1092"/>
        <end position="1111"/>
    </location>
</feature>
<feature type="compositionally biased region" description="Basic and acidic residues" evidence="1">
    <location>
        <begin position="327"/>
        <end position="348"/>
    </location>
</feature>
<feature type="compositionally biased region" description="Polar residues" evidence="1">
    <location>
        <begin position="757"/>
        <end position="767"/>
    </location>
</feature>